<evidence type="ECO:0000313" key="3">
    <source>
        <dbReference type="EMBL" id="EGF23818.1"/>
    </source>
</evidence>
<dbReference type="Proteomes" id="UP000005947">
    <property type="component" value="Unassembled WGS sequence"/>
</dbReference>
<comment type="caution">
    <text evidence="3">The sequence shown here is derived from an EMBL/GenBank/DDBJ whole genome shotgun (WGS) entry which is preliminary data.</text>
</comment>
<dbReference type="GeneID" id="93210369"/>
<reference evidence="3 4" key="1">
    <citation type="submission" date="2011-02" db="EMBL/GenBank/DDBJ databases">
        <authorList>
            <person name="Muzny D."/>
            <person name="Qin X."/>
            <person name="Buhay C."/>
            <person name="Dugan-Rocha S."/>
            <person name="Ding Y."/>
            <person name="Chen G."/>
            <person name="Hawes A."/>
            <person name="Holder M."/>
            <person name="Jhangiani S."/>
            <person name="Johnson A."/>
            <person name="Khan Z."/>
            <person name="Li Z."/>
            <person name="Liu W."/>
            <person name="Liu X."/>
            <person name="Perez L."/>
            <person name="Shen H."/>
            <person name="Wang Q."/>
            <person name="Watt J."/>
            <person name="Xi L."/>
            <person name="Xin Y."/>
            <person name="Zhou J."/>
            <person name="Deng J."/>
            <person name="Jiang H."/>
            <person name="Liu Y."/>
            <person name="Qu J."/>
            <person name="Song X.-Z."/>
            <person name="Zhang L."/>
            <person name="Villasana D."/>
            <person name="Johnson A."/>
            <person name="Liu J."/>
            <person name="Liyanage D."/>
            <person name="Lorensuhewa L."/>
            <person name="Robinson T."/>
            <person name="Song A."/>
            <person name="Song B.-B."/>
            <person name="Dinh H."/>
            <person name="Thornton R."/>
            <person name="Coyle M."/>
            <person name="Francisco L."/>
            <person name="Jackson L."/>
            <person name="Javaid M."/>
            <person name="Korchina V."/>
            <person name="Kovar C."/>
            <person name="Mata R."/>
            <person name="Mathew T."/>
            <person name="Ngo R."/>
            <person name="Nguyen L."/>
            <person name="Nguyen N."/>
            <person name="Okwuonu G."/>
            <person name="Ongeri F."/>
            <person name="Pham C."/>
            <person name="Simmons D."/>
            <person name="Wilczek-Boney K."/>
            <person name="Hale W."/>
            <person name="Jakkamsetti A."/>
            <person name="Pham P."/>
            <person name="Ruth R."/>
            <person name="San Lucas F."/>
            <person name="Warren J."/>
            <person name="Zhang J."/>
            <person name="Zhao Z."/>
            <person name="Zhou C."/>
            <person name="Zhu D."/>
            <person name="Lee S."/>
            <person name="Bess C."/>
            <person name="Blankenburg K."/>
            <person name="Forbes L."/>
            <person name="Fu Q."/>
            <person name="Gubbala S."/>
            <person name="Hirani K."/>
            <person name="Jayaseelan J.C."/>
            <person name="Lara F."/>
            <person name="Munidasa M."/>
            <person name="Palculict T."/>
            <person name="Patil S."/>
            <person name="Pu L.-L."/>
            <person name="Saada N."/>
            <person name="Tang L."/>
            <person name="Weissenberger G."/>
            <person name="Zhu Y."/>
            <person name="Hemphill L."/>
            <person name="Shang Y."/>
            <person name="Youmans B."/>
            <person name="Ayvaz T."/>
            <person name="Ross M."/>
            <person name="Santibanez J."/>
            <person name="Aqrawi P."/>
            <person name="Gross S."/>
            <person name="Joshi V."/>
            <person name="Fowler G."/>
            <person name="Nazareth L."/>
            <person name="Reid J."/>
            <person name="Worley K."/>
            <person name="Petrosino J."/>
            <person name="Highlander S."/>
            <person name="Gibbs R."/>
        </authorList>
    </citation>
    <scope>NUCLEOTIDE SEQUENCE [LARGE SCALE GENOMIC DNA]</scope>
    <source>
        <strain evidence="3 4">DSM 15829</strain>
    </source>
</reference>
<evidence type="ECO:0000313" key="4">
    <source>
        <dbReference type="Proteomes" id="UP000005947"/>
    </source>
</evidence>
<proteinExistence type="predicted"/>
<dbReference type="Pfam" id="PF01757">
    <property type="entry name" value="Acyl_transf_3"/>
    <property type="match status" value="1"/>
</dbReference>
<dbReference type="GO" id="GO:0016747">
    <property type="term" value="F:acyltransferase activity, transferring groups other than amino-acyl groups"/>
    <property type="evidence" value="ECO:0007669"/>
    <property type="project" value="InterPro"/>
</dbReference>
<keyword evidence="1" id="KW-0812">Transmembrane</keyword>
<dbReference type="AlphaFoldDB" id="F1T552"/>
<feature type="transmembrane region" description="Helical" evidence="1">
    <location>
        <begin position="19"/>
        <end position="35"/>
    </location>
</feature>
<evidence type="ECO:0000256" key="1">
    <source>
        <dbReference type="SAM" id="Phobius"/>
    </source>
</evidence>
<keyword evidence="3" id="KW-0808">Transferase</keyword>
<keyword evidence="1" id="KW-0472">Membrane</keyword>
<dbReference type="InterPro" id="IPR002656">
    <property type="entry name" value="Acyl_transf_3_dom"/>
</dbReference>
<keyword evidence="3" id="KW-0012">Acyltransferase</keyword>
<feature type="transmembrane region" description="Helical" evidence="1">
    <location>
        <begin position="94"/>
        <end position="118"/>
    </location>
</feature>
<dbReference type="PANTHER" id="PTHR23028">
    <property type="entry name" value="ACETYLTRANSFERASE"/>
    <property type="match status" value="1"/>
</dbReference>
<sequence length="350" mass="40102">MQDLPFNTRVLTRHNNLNFLRFIAAFSVIFSHSFTVSEGSGALGTPLDVITQNRLSIGGIAVAFFFLISGILIAKSCETHSSVRKFFKNRLLRIFPELIFCVLCSVFILGLCVTTYSFEAYVTSADTYRYLLNICLIPIHALPGVFENNPYPHVVNASLWAITAEFICYLFCFGLYKLTHFKHTYMRALNVAVVVIALLYYLFGSYTMLSFVRALLEFYIGIQIWVYRDKVPLDHRLCLATCLLCVLLILFGHDLAAMLLFFPYLTIWGGWGTKPIFEHFSQKHDYSYSIFLWGFPTEQLVAHFFVGISWYGVALLSCALSLFFAFISVQGISFVEQRIKPYILKQQVRR</sequence>
<gene>
    <name evidence="3" type="ORF">HMPREF0091_10765</name>
</gene>
<keyword evidence="4" id="KW-1185">Reference proteome</keyword>
<dbReference type="EMBL" id="ACGK02000001">
    <property type="protein sequence ID" value="EGF23818.1"/>
    <property type="molecule type" value="Genomic_DNA"/>
</dbReference>
<accession>F1T552</accession>
<feature type="transmembrane region" description="Helical" evidence="1">
    <location>
        <begin position="188"/>
        <end position="204"/>
    </location>
</feature>
<dbReference type="eggNOG" id="COG1835">
    <property type="taxonomic scope" value="Bacteria"/>
</dbReference>
<keyword evidence="1" id="KW-1133">Transmembrane helix</keyword>
<organism evidence="3 4">
    <name type="scientific">Fannyhessea vaginae DSM 15829</name>
    <dbReference type="NCBI Taxonomy" id="525256"/>
    <lineage>
        <taxon>Bacteria</taxon>
        <taxon>Bacillati</taxon>
        <taxon>Actinomycetota</taxon>
        <taxon>Coriobacteriia</taxon>
        <taxon>Coriobacteriales</taxon>
        <taxon>Atopobiaceae</taxon>
        <taxon>Fannyhessea</taxon>
    </lineage>
</organism>
<feature type="transmembrane region" description="Helical" evidence="1">
    <location>
        <begin position="55"/>
        <end position="74"/>
    </location>
</feature>
<feature type="transmembrane region" description="Helical" evidence="1">
    <location>
        <begin position="239"/>
        <end position="265"/>
    </location>
</feature>
<dbReference type="InterPro" id="IPR050879">
    <property type="entry name" value="Acyltransferase_3"/>
</dbReference>
<feature type="transmembrane region" description="Helical" evidence="1">
    <location>
        <begin position="157"/>
        <end position="176"/>
    </location>
</feature>
<dbReference type="RefSeq" id="WP_006302947.1">
    <property type="nucleotide sequence ID" value="NZ_ACGK02000001.1"/>
</dbReference>
<dbReference type="OrthoDB" id="9796461at2"/>
<feature type="domain" description="Acyltransferase 3" evidence="2">
    <location>
        <begin position="15"/>
        <end position="327"/>
    </location>
</feature>
<protein>
    <submittedName>
        <fullName evidence="3">Acyltransferase</fullName>
    </submittedName>
</protein>
<name>F1T552_9ACTN</name>
<feature type="transmembrane region" description="Helical" evidence="1">
    <location>
        <begin position="308"/>
        <end position="335"/>
    </location>
</feature>
<evidence type="ECO:0000259" key="2">
    <source>
        <dbReference type="Pfam" id="PF01757"/>
    </source>
</evidence>